<feature type="compositionally biased region" description="Polar residues" evidence="1">
    <location>
        <begin position="8"/>
        <end position="18"/>
    </location>
</feature>
<dbReference type="EMBL" id="JAHXZI010000001">
    <property type="protein sequence ID" value="MBW6432198.1"/>
    <property type="molecule type" value="Genomic_DNA"/>
</dbReference>
<protein>
    <submittedName>
        <fullName evidence="2">Uncharacterized protein</fullName>
    </submittedName>
</protein>
<dbReference type="Proteomes" id="UP001519863">
    <property type="component" value="Unassembled WGS sequence"/>
</dbReference>
<gene>
    <name evidence="2" type="ORF">KZ829_00360</name>
</gene>
<dbReference type="RefSeq" id="WP_220141888.1">
    <property type="nucleotide sequence ID" value="NZ_JAHXZI010000001.1"/>
</dbReference>
<reference evidence="2 3" key="1">
    <citation type="journal article" date="2013" name="Antonie Van Leeuwenhoek">
        <title>Actinoplanes hulinensis sp. nov., a novel actinomycete isolated from soybean root (Glycine max (L.) Merr).</title>
        <authorList>
            <person name="Shen Y."/>
            <person name="Liu C."/>
            <person name="Wang X."/>
            <person name="Zhao J."/>
            <person name="Jia F."/>
            <person name="Zhang Y."/>
            <person name="Wang L."/>
            <person name="Yang D."/>
            <person name="Xiang W."/>
        </authorList>
    </citation>
    <scope>NUCLEOTIDE SEQUENCE [LARGE SCALE GENOMIC DNA]</scope>
    <source>
        <strain evidence="2 3">NEAU-M9</strain>
    </source>
</reference>
<evidence type="ECO:0000256" key="1">
    <source>
        <dbReference type="SAM" id="MobiDB-lite"/>
    </source>
</evidence>
<name>A0ABS7ATR3_9ACTN</name>
<accession>A0ABS7ATR3</accession>
<proteinExistence type="predicted"/>
<evidence type="ECO:0000313" key="2">
    <source>
        <dbReference type="EMBL" id="MBW6432198.1"/>
    </source>
</evidence>
<feature type="region of interest" description="Disordered" evidence="1">
    <location>
        <begin position="1"/>
        <end position="33"/>
    </location>
</feature>
<sequence>MGKRRQQNRTPGTGSSVRTFIEPEEPHGCGSSSFRRVETARDVRIACNGCGRQDNYWRR</sequence>
<evidence type="ECO:0000313" key="3">
    <source>
        <dbReference type="Proteomes" id="UP001519863"/>
    </source>
</evidence>
<comment type="caution">
    <text evidence="2">The sequence shown here is derived from an EMBL/GenBank/DDBJ whole genome shotgun (WGS) entry which is preliminary data.</text>
</comment>
<keyword evidence="3" id="KW-1185">Reference proteome</keyword>
<organism evidence="2 3">
    <name type="scientific">Actinoplanes hulinensis</name>
    <dbReference type="NCBI Taxonomy" id="1144547"/>
    <lineage>
        <taxon>Bacteria</taxon>
        <taxon>Bacillati</taxon>
        <taxon>Actinomycetota</taxon>
        <taxon>Actinomycetes</taxon>
        <taxon>Micromonosporales</taxon>
        <taxon>Micromonosporaceae</taxon>
        <taxon>Actinoplanes</taxon>
    </lineage>
</organism>